<feature type="transmembrane region" description="Helical" evidence="9">
    <location>
        <begin position="89"/>
        <end position="111"/>
    </location>
</feature>
<dbReference type="InterPro" id="IPR000515">
    <property type="entry name" value="MetI-like"/>
</dbReference>
<dbReference type="CDD" id="cd06261">
    <property type="entry name" value="TM_PBP2"/>
    <property type="match status" value="1"/>
</dbReference>
<dbReference type="Proteomes" id="UP001238496">
    <property type="component" value="Unassembled WGS sequence"/>
</dbReference>
<comment type="caution">
    <text evidence="11">The sequence shown here is derived from an EMBL/GenBank/DDBJ whole genome shotgun (WGS) entry which is preliminary data.</text>
</comment>
<proteinExistence type="inferred from homology"/>
<dbReference type="RefSeq" id="WP_166599645.1">
    <property type="nucleotide sequence ID" value="NZ_JAUSUW010000006.1"/>
</dbReference>
<reference evidence="11 12" key="1">
    <citation type="submission" date="2023-07" db="EMBL/GenBank/DDBJ databases">
        <title>Genomic Encyclopedia of Type Strains, Phase IV (KMG-IV): sequencing the most valuable type-strain genomes for metagenomic binning, comparative biology and taxonomic classification.</title>
        <authorList>
            <person name="Goeker M."/>
        </authorList>
    </citation>
    <scope>NUCLEOTIDE SEQUENCE [LARGE SCALE GENOMIC DNA]</scope>
    <source>
        <strain evidence="11 12">DSM 1111</strain>
    </source>
</reference>
<accession>A0ABU0G7T7</accession>
<comment type="similarity">
    <text evidence="2">Belongs to the binding-protein-dependent transport system permease family. HisMQ subfamily.</text>
</comment>
<keyword evidence="8 9" id="KW-0472">Membrane</keyword>
<dbReference type="NCBIfam" id="TIGR01726">
    <property type="entry name" value="HEQRo_perm_3TM"/>
    <property type="match status" value="1"/>
</dbReference>
<evidence type="ECO:0000259" key="10">
    <source>
        <dbReference type="PROSITE" id="PS50928"/>
    </source>
</evidence>
<dbReference type="Gene3D" id="1.10.3720.10">
    <property type="entry name" value="MetI-like"/>
    <property type="match status" value="1"/>
</dbReference>
<dbReference type="EMBL" id="JAUSUW010000006">
    <property type="protein sequence ID" value="MDQ0421412.1"/>
    <property type="molecule type" value="Genomic_DNA"/>
</dbReference>
<evidence type="ECO:0000313" key="12">
    <source>
        <dbReference type="Proteomes" id="UP001238496"/>
    </source>
</evidence>
<dbReference type="Pfam" id="PF00528">
    <property type="entry name" value="BPD_transp_1"/>
    <property type="match status" value="1"/>
</dbReference>
<feature type="domain" description="ABC transmembrane type-1" evidence="10">
    <location>
        <begin position="53"/>
        <end position="245"/>
    </location>
</feature>
<sequence>MGGLSSALGSIWAWISYTFDPFCGPVGVFRLLAADTLVACGDTGWGDDIAFGVKVTISLALLTLPLGLTLGFVIALAMQSQEKSLRIAAGIYTTIFRGLPELLTLFIVYYGFQIALQSLLTWLGSEQRIEINAFVAGMLALSVVFSSYASEVLLSAFRAIPKGQYEAGSAVGLSKSKTMSLVIVPQLIRIALPGLSNLWLVLLKDTALVSVIGLTDILRQTGVAARVTKEAFLFYGLACLIYLVLASISSVGLNAISRWANRSEAGR</sequence>
<keyword evidence="6 9" id="KW-0812">Transmembrane</keyword>
<evidence type="ECO:0000256" key="6">
    <source>
        <dbReference type="ARBA" id="ARBA00022692"/>
    </source>
</evidence>
<feature type="transmembrane region" description="Helical" evidence="9">
    <location>
        <begin position="57"/>
        <end position="77"/>
    </location>
</feature>
<evidence type="ECO:0000256" key="3">
    <source>
        <dbReference type="ARBA" id="ARBA00022448"/>
    </source>
</evidence>
<dbReference type="PANTHER" id="PTHR30133:SF2">
    <property type="entry name" value="ARGININE ABC TRANSPORTER PERMEASE PROTEIN ARTQ"/>
    <property type="match status" value="1"/>
</dbReference>
<evidence type="ECO:0000256" key="8">
    <source>
        <dbReference type="ARBA" id="ARBA00023136"/>
    </source>
</evidence>
<organism evidence="11 12">
    <name type="scientific">Peteryoungia aggregata LMG 23059</name>
    <dbReference type="NCBI Taxonomy" id="1368425"/>
    <lineage>
        <taxon>Bacteria</taxon>
        <taxon>Pseudomonadati</taxon>
        <taxon>Pseudomonadota</taxon>
        <taxon>Alphaproteobacteria</taxon>
        <taxon>Hyphomicrobiales</taxon>
        <taxon>Rhizobiaceae</taxon>
        <taxon>Peteryoungia</taxon>
    </lineage>
</organism>
<protein>
    <submittedName>
        <fullName evidence="11">Polar amino acid transport system permease protein</fullName>
    </submittedName>
</protein>
<feature type="transmembrane region" description="Helical" evidence="9">
    <location>
        <begin position="232"/>
        <end position="253"/>
    </location>
</feature>
<dbReference type="SUPFAM" id="SSF161098">
    <property type="entry name" value="MetI-like"/>
    <property type="match status" value="1"/>
</dbReference>
<gene>
    <name evidence="11" type="ORF">J2045_002448</name>
</gene>
<feature type="transmembrane region" description="Helical" evidence="9">
    <location>
        <begin position="178"/>
        <end position="200"/>
    </location>
</feature>
<keyword evidence="3 9" id="KW-0813">Transport</keyword>
<evidence type="ECO:0000256" key="5">
    <source>
        <dbReference type="ARBA" id="ARBA00022519"/>
    </source>
</evidence>
<keyword evidence="4" id="KW-1003">Cell membrane</keyword>
<evidence type="ECO:0000256" key="9">
    <source>
        <dbReference type="RuleBase" id="RU363032"/>
    </source>
</evidence>
<keyword evidence="7 9" id="KW-1133">Transmembrane helix</keyword>
<evidence type="ECO:0000313" key="11">
    <source>
        <dbReference type="EMBL" id="MDQ0421412.1"/>
    </source>
</evidence>
<evidence type="ECO:0000256" key="4">
    <source>
        <dbReference type="ARBA" id="ARBA00022475"/>
    </source>
</evidence>
<feature type="transmembrane region" description="Helical" evidence="9">
    <location>
        <begin position="131"/>
        <end position="157"/>
    </location>
</feature>
<dbReference type="PANTHER" id="PTHR30133">
    <property type="entry name" value="CATIONIC AMINO ACID TRANSPORTER, MEMBRANE COMPONENT"/>
    <property type="match status" value="1"/>
</dbReference>
<evidence type="ECO:0000256" key="2">
    <source>
        <dbReference type="ARBA" id="ARBA00010072"/>
    </source>
</evidence>
<comment type="subcellular location">
    <subcellularLocation>
        <location evidence="1">Cell inner membrane</location>
        <topology evidence="1">Multi-pass membrane protein</topology>
    </subcellularLocation>
    <subcellularLocation>
        <location evidence="9">Cell membrane</location>
        <topology evidence="9">Multi-pass membrane protein</topology>
    </subcellularLocation>
</comment>
<evidence type="ECO:0000256" key="7">
    <source>
        <dbReference type="ARBA" id="ARBA00022989"/>
    </source>
</evidence>
<name>A0ABU0G7T7_9HYPH</name>
<dbReference type="InterPro" id="IPR010065">
    <property type="entry name" value="AA_ABC_transptr_permease_3TM"/>
</dbReference>
<evidence type="ECO:0000256" key="1">
    <source>
        <dbReference type="ARBA" id="ARBA00004429"/>
    </source>
</evidence>
<dbReference type="PROSITE" id="PS50928">
    <property type="entry name" value="ABC_TM1"/>
    <property type="match status" value="1"/>
</dbReference>
<keyword evidence="5" id="KW-0997">Cell inner membrane</keyword>
<dbReference type="InterPro" id="IPR035906">
    <property type="entry name" value="MetI-like_sf"/>
</dbReference>
<keyword evidence="12" id="KW-1185">Reference proteome</keyword>
<dbReference type="InterPro" id="IPR051613">
    <property type="entry name" value="ABC_transp_permease_HisMQ"/>
</dbReference>